<name>A0A5C5VY61_9PLAN</name>
<protein>
    <submittedName>
        <fullName evidence="2">Uncharacterized protein</fullName>
    </submittedName>
</protein>
<dbReference type="Proteomes" id="UP000317243">
    <property type="component" value="Unassembled WGS sequence"/>
</dbReference>
<reference evidence="2 3" key="1">
    <citation type="submission" date="2019-02" db="EMBL/GenBank/DDBJ databases">
        <title>Deep-cultivation of Planctomycetes and their phenomic and genomic characterization uncovers novel biology.</title>
        <authorList>
            <person name="Wiegand S."/>
            <person name="Jogler M."/>
            <person name="Boedeker C."/>
            <person name="Pinto D."/>
            <person name="Vollmers J."/>
            <person name="Rivas-Marin E."/>
            <person name="Kohn T."/>
            <person name="Peeters S.H."/>
            <person name="Heuer A."/>
            <person name="Rast P."/>
            <person name="Oberbeckmann S."/>
            <person name="Bunk B."/>
            <person name="Jeske O."/>
            <person name="Meyerdierks A."/>
            <person name="Storesund J.E."/>
            <person name="Kallscheuer N."/>
            <person name="Luecker S."/>
            <person name="Lage O.M."/>
            <person name="Pohl T."/>
            <person name="Merkel B.J."/>
            <person name="Hornburger P."/>
            <person name="Mueller R.-W."/>
            <person name="Bruemmer F."/>
            <person name="Labrenz M."/>
            <person name="Spormann A.M."/>
            <person name="Op Den Camp H."/>
            <person name="Overmann J."/>
            <person name="Amann R."/>
            <person name="Jetten M.S.M."/>
            <person name="Mascher T."/>
            <person name="Medema M.H."/>
            <person name="Devos D.P."/>
            <person name="Kaster A.-K."/>
            <person name="Ovreas L."/>
            <person name="Rohde M."/>
            <person name="Galperin M.Y."/>
            <person name="Jogler C."/>
        </authorList>
    </citation>
    <scope>NUCLEOTIDE SEQUENCE [LARGE SCALE GENOMIC DNA]</scope>
    <source>
        <strain evidence="2 3">KOR42</strain>
    </source>
</reference>
<evidence type="ECO:0000313" key="2">
    <source>
        <dbReference type="EMBL" id="TWT43566.1"/>
    </source>
</evidence>
<dbReference type="AlphaFoldDB" id="A0A5C5VY61"/>
<sequence length="99" mass="11881">MESFELLAKHLEIFLLIGLFMLVWKAVDFSFRRRFIRRNPRIRKFRAMLSLHRSGVERSQLMGMFGRTAVTKDFRQINTRLLSEFRRGLMFVLVPSLFV</sequence>
<evidence type="ECO:0000313" key="3">
    <source>
        <dbReference type="Proteomes" id="UP000317243"/>
    </source>
</evidence>
<accession>A0A5C5VY61</accession>
<evidence type="ECO:0000256" key="1">
    <source>
        <dbReference type="SAM" id="Phobius"/>
    </source>
</evidence>
<organism evidence="2 3">
    <name type="scientific">Thalassoglobus neptunius</name>
    <dbReference type="NCBI Taxonomy" id="1938619"/>
    <lineage>
        <taxon>Bacteria</taxon>
        <taxon>Pseudomonadati</taxon>
        <taxon>Planctomycetota</taxon>
        <taxon>Planctomycetia</taxon>
        <taxon>Planctomycetales</taxon>
        <taxon>Planctomycetaceae</taxon>
        <taxon>Thalassoglobus</taxon>
    </lineage>
</organism>
<feature type="transmembrane region" description="Helical" evidence="1">
    <location>
        <begin position="13"/>
        <end position="31"/>
    </location>
</feature>
<keyword evidence="3" id="KW-1185">Reference proteome</keyword>
<comment type="caution">
    <text evidence="2">The sequence shown here is derived from an EMBL/GenBank/DDBJ whole genome shotgun (WGS) entry which is preliminary data.</text>
</comment>
<dbReference type="EMBL" id="SIHI01000031">
    <property type="protein sequence ID" value="TWT43566.1"/>
    <property type="molecule type" value="Genomic_DNA"/>
</dbReference>
<keyword evidence="1" id="KW-0472">Membrane</keyword>
<keyword evidence="1" id="KW-0812">Transmembrane</keyword>
<gene>
    <name evidence="2" type="ORF">KOR42_44460</name>
</gene>
<keyword evidence="1" id="KW-1133">Transmembrane helix</keyword>
<proteinExistence type="predicted"/>